<name>A0A9K3CN66_9EUKA</name>
<protein>
    <submittedName>
        <fullName evidence="1">Uncharacterized protein</fullName>
    </submittedName>
</protein>
<dbReference type="EMBL" id="BDIP01000117">
    <property type="protein sequence ID" value="GIQ80176.1"/>
    <property type="molecule type" value="Genomic_DNA"/>
</dbReference>
<dbReference type="Proteomes" id="UP000265618">
    <property type="component" value="Unassembled WGS sequence"/>
</dbReference>
<accession>A0A9K3CN66</accession>
<reference evidence="1 2" key="1">
    <citation type="journal article" date="2018" name="PLoS ONE">
        <title>The draft genome of Kipferlia bialata reveals reductive genome evolution in fornicate parasites.</title>
        <authorList>
            <person name="Tanifuji G."/>
            <person name="Takabayashi S."/>
            <person name="Kume K."/>
            <person name="Takagi M."/>
            <person name="Nakayama T."/>
            <person name="Kamikawa R."/>
            <person name="Inagaki Y."/>
            <person name="Hashimoto T."/>
        </authorList>
    </citation>
    <scope>NUCLEOTIDE SEQUENCE [LARGE SCALE GENOMIC DNA]</scope>
    <source>
        <strain evidence="1">NY0173</strain>
    </source>
</reference>
<evidence type="ECO:0000313" key="2">
    <source>
        <dbReference type="Proteomes" id="UP000265618"/>
    </source>
</evidence>
<organism evidence="1 2">
    <name type="scientific">Kipferlia bialata</name>
    <dbReference type="NCBI Taxonomy" id="797122"/>
    <lineage>
        <taxon>Eukaryota</taxon>
        <taxon>Metamonada</taxon>
        <taxon>Carpediemonas-like organisms</taxon>
        <taxon>Kipferlia</taxon>
    </lineage>
</organism>
<proteinExistence type="predicted"/>
<dbReference type="AlphaFoldDB" id="A0A9K3CN66"/>
<gene>
    <name evidence="1" type="ORF">KIPB_000933</name>
</gene>
<evidence type="ECO:0000313" key="1">
    <source>
        <dbReference type="EMBL" id="GIQ80176.1"/>
    </source>
</evidence>
<keyword evidence="2" id="KW-1185">Reference proteome</keyword>
<comment type="caution">
    <text evidence="1">The sequence shown here is derived from an EMBL/GenBank/DDBJ whole genome shotgun (WGS) entry which is preliminary data.</text>
</comment>
<sequence length="245" mass="25763">MNGEAGLNVSPAEEFSRREAEVAAVYLRQVGQIAERVIGSITDDTPFDRRTTSLGPLVAISGSISGVLLGKCVLKFDAAELGMESLSPSTARSDRSRGRDKVAGAEGETVDFPIHRVPLAPVVSACAALRRLVDRLSHPMPQTIQTLIPFALAALATVDIACAALPTREPGIVIAYILFSKIAPPLPVSACLGPNALSIDINGGEQVCFLDVPGLVSAREDVSTCRQMLLSILAKAEVLAGVLEH</sequence>